<accession>A0A1G8C9V9</accession>
<dbReference type="PANTHER" id="PTHR44846">
    <property type="entry name" value="MANNOSYL-D-GLYCERATE TRANSPORT/METABOLISM SYSTEM REPRESSOR MNGR-RELATED"/>
    <property type="match status" value="1"/>
</dbReference>
<organism evidence="5 6">
    <name type="scientific">Sinosporangium album</name>
    <dbReference type="NCBI Taxonomy" id="504805"/>
    <lineage>
        <taxon>Bacteria</taxon>
        <taxon>Bacillati</taxon>
        <taxon>Actinomycetota</taxon>
        <taxon>Actinomycetes</taxon>
        <taxon>Streptosporangiales</taxon>
        <taxon>Streptosporangiaceae</taxon>
        <taxon>Sinosporangium</taxon>
    </lineage>
</organism>
<dbReference type="InterPro" id="IPR000524">
    <property type="entry name" value="Tscrpt_reg_HTH_GntR"/>
</dbReference>
<dbReference type="PRINTS" id="PR00035">
    <property type="entry name" value="HTHGNTR"/>
</dbReference>
<dbReference type="AlphaFoldDB" id="A0A1G8C9V9"/>
<dbReference type="Gene3D" id="1.10.10.10">
    <property type="entry name" value="Winged helix-like DNA-binding domain superfamily/Winged helix DNA-binding domain"/>
    <property type="match status" value="2"/>
</dbReference>
<dbReference type="PROSITE" id="PS50949">
    <property type="entry name" value="HTH_GNTR"/>
    <property type="match status" value="2"/>
</dbReference>
<dbReference type="PANTHER" id="PTHR44846:SF17">
    <property type="entry name" value="GNTR-FAMILY TRANSCRIPTIONAL REGULATOR"/>
    <property type="match status" value="1"/>
</dbReference>
<sequence>MQEWTRAHPPYRQIADRLLSDIAQGVHLPGSYLPSETALIARFQRSRRTVRRALETMADLEIVVAVQSKGWMVRPLDDHQGPTLLHRYQEIAEDLSRRIAAGRYPLGSFLPGELELAQAYQCSRPTMRKALRLLQEQGHITCLKGIGRRIVHTGPQTAAQGSPPAAPSPR</sequence>
<feature type="domain" description="HTH gntR-type" evidence="4">
    <location>
        <begin position="8"/>
        <end position="76"/>
    </location>
</feature>
<evidence type="ECO:0000313" key="5">
    <source>
        <dbReference type="EMBL" id="SDH42264.1"/>
    </source>
</evidence>
<dbReference type="SMART" id="SM00345">
    <property type="entry name" value="HTH_GNTR"/>
    <property type="match status" value="2"/>
</dbReference>
<gene>
    <name evidence="5" type="ORF">SAMN05421505_115110</name>
</gene>
<evidence type="ECO:0000256" key="1">
    <source>
        <dbReference type="ARBA" id="ARBA00023015"/>
    </source>
</evidence>
<evidence type="ECO:0000256" key="2">
    <source>
        <dbReference type="ARBA" id="ARBA00023125"/>
    </source>
</evidence>
<evidence type="ECO:0000313" key="6">
    <source>
        <dbReference type="Proteomes" id="UP000198923"/>
    </source>
</evidence>
<dbReference type="InterPro" id="IPR036388">
    <property type="entry name" value="WH-like_DNA-bd_sf"/>
</dbReference>
<dbReference type="GO" id="GO:0003700">
    <property type="term" value="F:DNA-binding transcription factor activity"/>
    <property type="evidence" value="ECO:0007669"/>
    <property type="project" value="InterPro"/>
</dbReference>
<dbReference type="RefSeq" id="WP_176955515.1">
    <property type="nucleotide sequence ID" value="NZ_FNCN01000015.1"/>
</dbReference>
<dbReference type="EMBL" id="FNCN01000015">
    <property type="protein sequence ID" value="SDH42264.1"/>
    <property type="molecule type" value="Genomic_DNA"/>
</dbReference>
<dbReference type="Pfam" id="PF00392">
    <property type="entry name" value="GntR"/>
    <property type="match status" value="2"/>
</dbReference>
<evidence type="ECO:0000259" key="4">
    <source>
        <dbReference type="PROSITE" id="PS50949"/>
    </source>
</evidence>
<dbReference type="STRING" id="504805.SAMN05421505_115110"/>
<keyword evidence="2" id="KW-0238">DNA-binding</keyword>
<feature type="domain" description="HTH gntR-type" evidence="4">
    <location>
        <begin position="85"/>
        <end position="153"/>
    </location>
</feature>
<protein>
    <submittedName>
        <fullName evidence="5">Regulatory protein, gntR family</fullName>
    </submittedName>
</protein>
<proteinExistence type="predicted"/>
<reference evidence="5 6" key="1">
    <citation type="submission" date="2016-10" db="EMBL/GenBank/DDBJ databases">
        <authorList>
            <person name="de Groot N.N."/>
        </authorList>
    </citation>
    <scope>NUCLEOTIDE SEQUENCE [LARGE SCALE GENOMIC DNA]</scope>
    <source>
        <strain evidence="5 6">CPCC 201354</strain>
    </source>
</reference>
<dbReference type="Proteomes" id="UP000198923">
    <property type="component" value="Unassembled WGS sequence"/>
</dbReference>
<evidence type="ECO:0000256" key="3">
    <source>
        <dbReference type="ARBA" id="ARBA00023163"/>
    </source>
</evidence>
<dbReference type="GO" id="GO:0003677">
    <property type="term" value="F:DNA binding"/>
    <property type="evidence" value="ECO:0007669"/>
    <property type="project" value="UniProtKB-KW"/>
</dbReference>
<name>A0A1G8C9V9_9ACTN</name>
<dbReference type="CDD" id="cd07377">
    <property type="entry name" value="WHTH_GntR"/>
    <property type="match status" value="2"/>
</dbReference>
<keyword evidence="1" id="KW-0805">Transcription regulation</keyword>
<dbReference type="GO" id="GO:0045892">
    <property type="term" value="P:negative regulation of DNA-templated transcription"/>
    <property type="evidence" value="ECO:0007669"/>
    <property type="project" value="TreeGrafter"/>
</dbReference>
<keyword evidence="3" id="KW-0804">Transcription</keyword>
<dbReference type="SUPFAM" id="SSF46785">
    <property type="entry name" value="Winged helix' DNA-binding domain"/>
    <property type="match status" value="2"/>
</dbReference>
<dbReference type="InterPro" id="IPR050679">
    <property type="entry name" value="Bact_HTH_transcr_reg"/>
</dbReference>
<dbReference type="InterPro" id="IPR036390">
    <property type="entry name" value="WH_DNA-bd_sf"/>
</dbReference>
<keyword evidence="6" id="KW-1185">Reference proteome</keyword>